<organism evidence="6 7">
    <name type="scientific">Dorea acetigenes</name>
    <dbReference type="NCBI Taxonomy" id="2981787"/>
    <lineage>
        <taxon>Bacteria</taxon>
        <taxon>Bacillati</taxon>
        <taxon>Bacillota</taxon>
        <taxon>Clostridia</taxon>
        <taxon>Lachnospirales</taxon>
        <taxon>Lachnospiraceae</taxon>
        <taxon>Dorea</taxon>
    </lineage>
</organism>
<evidence type="ECO:0000313" key="6">
    <source>
        <dbReference type="EMBL" id="MCU6688097.1"/>
    </source>
</evidence>
<comment type="caution">
    <text evidence="6">The sequence shown here is derived from an EMBL/GenBank/DDBJ whole genome shotgun (WGS) entry which is preliminary data.</text>
</comment>
<dbReference type="EMBL" id="JAOQJU010000035">
    <property type="protein sequence ID" value="MCU6688097.1"/>
    <property type="molecule type" value="Genomic_DNA"/>
</dbReference>
<reference evidence="6 7" key="1">
    <citation type="journal article" date="2021" name="ISME Commun">
        <title>Automated analysis of genomic sequences facilitates high-throughput and comprehensive description of bacteria.</title>
        <authorList>
            <person name="Hitch T.C.A."/>
        </authorList>
    </citation>
    <scope>NUCLEOTIDE SEQUENCE [LARGE SCALE GENOMIC DNA]</scope>
    <source>
        <strain evidence="6 7">Sanger_03</strain>
    </source>
</reference>
<dbReference type="Pfam" id="PF00126">
    <property type="entry name" value="HTH_1"/>
    <property type="match status" value="1"/>
</dbReference>
<dbReference type="PANTHER" id="PTHR30346:SF0">
    <property type="entry name" value="HCA OPERON TRANSCRIPTIONAL ACTIVATOR HCAR"/>
    <property type="match status" value="1"/>
</dbReference>
<dbReference type="Proteomes" id="UP001652431">
    <property type="component" value="Unassembled WGS sequence"/>
</dbReference>
<dbReference type="SUPFAM" id="SSF46785">
    <property type="entry name" value="Winged helix' DNA-binding domain"/>
    <property type="match status" value="1"/>
</dbReference>
<keyword evidence="4" id="KW-0804">Transcription</keyword>
<dbReference type="PROSITE" id="PS50931">
    <property type="entry name" value="HTH_LYSR"/>
    <property type="match status" value="1"/>
</dbReference>
<dbReference type="Gene3D" id="1.10.10.10">
    <property type="entry name" value="Winged helix-like DNA-binding domain superfamily/Winged helix DNA-binding domain"/>
    <property type="match status" value="1"/>
</dbReference>
<keyword evidence="7" id="KW-1185">Reference proteome</keyword>
<dbReference type="Pfam" id="PF03466">
    <property type="entry name" value="LysR_substrate"/>
    <property type="match status" value="1"/>
</dbReference>
<accession>A0ABT2RRR5</accession>
<evidence type="ECO:0000313" key="7">
    <source>
        <dbReference type="Proteomes" id="UP001652431"/>
    </source>
</evidence>
<dbReference type="CDD" id="cd05466">
    <property type="entry name" value="PBP2_LTTR_substrate"/>
    <property type="match status" value="1"/>
</dbReference>
<sequence length="294" mass="33977">MLDKKVYYFITVVEEKSFSKAAQKMYLSQPNLSRQVKLLEEELGVKLLNRDGYRPVLTSAGEYYFNEIKKVQEYVEGIQNRLNTMEQQEIRIGFTGSFENRRILESLNMVKSQFDKVKLAFIKYNFEESLKRLVEGQVDISFGVESNFRKHPEAKYDVLYTYDICVICSFDHPFAELEYVTPEQLGKQDMVVLSRKNGVDFYNDFMEACKLDGYIPRVRKEVDTFDELVFEVSIGSGVAVVSKDVVRESEVKVIDFKDTHHASKYVIATLKKNDDSVVEAVVAEVKKYFLGNGN</sequence>
<evidence type="ECO:0000256" key="3">
    <source>
        <dbReference type="ARBA" id="ARBA00023125"/>
    </source>
</evidence>
<evidence type="ECO:0000256" key="4">
    <source>
        <dbReference type="ARBA" id="ARBA00023163"/>
    </source>
</evidence>
<evidence type="ECO:0000256" key="1">
    <source>
        <dbReference type="ARBA" id="ARBA00009437"/>
    </source>
</evidence>
<feature type="domain" description="HTH lysR-type" evidence="5">
    <location>
        <begin position="1"/>
        <end position="58"/>
    </location>
</feature>
<keyword evidence="2" id="KW-0805">Transcription regulation</keyword>
<dbReference type="SUPFAM" id="SSF53850">
    <property type="entry name" value="Periplasmic binding protein-like II"/>
    <property type="match status" value="1"/>
</dbReference>
<dbReference type="InterPro" id="IPR036388">
    <property type="entry name" value="WH-like_DNA-bd_sf"/>
</dbReference>
<dbReference type="InterPro" id="IPR000847">
    <property type="entry name" value="LysR_HTH_N"/>
</dbReference>
<dbReference type="InterPro" id="IPR036390">
    <property type="entry name" value="WH_DNA-bd_sf"/>
</dbReference>
<protein>
    <submittedName>
        <fullName evidence="6">LysR family transcriptional regulator</fullName>
    </submittedName>
</protein>
<dbReference type="PRINTS" id="PR00039">
    <property type="entry name" value="HTHLYSR"/>
</dbReference>
<evidence type="ECO:0000259" key="5">
    <source>
        <dbReference type="PROSITE" id="PS50931"/>
    </source>
</evidence>
<comment type="similarity">
    <text evidence="1">Belongs to the LysR transcriptional regulatory family.</text>
</comment>
<dbReference type="PANTHER" id="PTHR30346">
    <property type="entry name" value="TRANSCRIPTIONAL DUAL REGULATOR HCAR-RELATED"/>
    <property type="match status" value="1"/>
</dbReference>
<gene>
    <name evidence="6" type="ORF">OCV99_16480</name>
</gene>
<proteinExistence type="inferred from homology"/>
<evidence type="ECO:0000256" key="2">
    <source>
        <dbReference type="ARBA" id="ARBA00023015"/>
    </source>
</evidence>
<name>A0ABT2RRR5_9FIRM</name>
<dbReference type="RefSeq" id="WP_158372004.1">
    <property type="nucleotide sequence ID" value="NZ_JAOQJU010000035.1"/>
</dbReference>
<keyword evidence="3" id="KW-0238">DNA-binding</keyword>
<dbReference type="InterPro" id="IPR005119">
    <property type="entry name" value="LysR_subst-bd"/>
</dbReference>
<dbReference type="Gene3D" id="3.40.190.10">
    <property type="entry name" value="Periplasmic binding protein-like II"/>
    <property type="match status" value="2"/>
</dbReference>